<dbReference type="Proteomes" id="UP000323337">
    <property type="component" value="Unassembled WGS sequence"/>
</dbReference>
<accession>A0A5D0MK34</accession>
<name>A0A5D0MK34_FLESI</name>
<dbReference type="AlphaFoldDB" id="A0A5D0MK34"/>
<sequence>MIKTELLIIGGGVIGCAIAREFSKYNNEILLIEKESDVANKKSKANSGLIHAGFNAEHSTLKAELHIKGNRMFDRLSGMLNFRFQRKGALVICKSYKNIQKLEEIKE</sequence>
<dbReference type="Pfam" id="PF01266">
    <property type="entry name" value="DAO"/>
    <property type="match status" value="1"/>
</dbReference>
<dbReference type="PANTHER" id="PTHR42720">
    <property type="entry name" value="GLYCEROL-3-PHOSPHATE DEHYDROGENASE"/>
    <property type="match status" value="1"/>
</dbReference>
<dbReference type="InterPro" id="IPR006076">
    <property type="entry name" value="FAD-dep_OxRdtase"/>
</dbReference>
<dbReference type="Gene3D" id="3.50.50.60">
    <property type="entry name" value="FAD/NAD(P)-binding domain"/>
    <property type="match status" value="1"/>
</dbReference>
<dbReference type="PANTHER" id="PTHR42720:SF1">
    <property type="entry name" value="GLYCEROL 3-PHOSPHATE OXIDASE"/>
    <property type="match status" value="1"/>
</dbReference>
<dbReference type="PROSITE" id="PS51257">
    <property type="entry name" value="PROKAR_LIPOPROTEIN"/>
    <property type="match status" value="1"/>
</dbReference>
<feature type="domain" description="FAD dependent oxidoreductase" evidence="1">
    <location>
        <begin position="6"/>
        <end position="103"/>
    </location>
</feature>
<reference evidence="2 3" key="1">
    <citation type="submission" date="2019-08" db="EMBL/GenBank/DDBJ databases">
        <title>Genomic characterization of a novel candidate phylum (ARYD3) from a high temperature, high salinity tertiary oil reservoir in north central Oklahoma, USA.</title>
        <authorList>
            <person name="Youssef N.H."/>
            <person name="Yadav A."/>
            <person name="Elshahed M.S."/>
        </authorList>
    </citation>
    <scope>NUCLEOTIDE SEQUENCE [LARGE SCALE GENOMIC DNA]</scope>
    <source>
        <strain evidence="2">ARYD1</strain>
    </source>
</reference>
<evidence type="ECO:0000313" key="2">
    <source>
        <dbReference type="EMBL" id="TYB32275.1"/>
    </source>
</evidence>
<feature type="non-terminal residue" evidence="2">
    <location>
        <position position="107"/>
    </location>
</feature>
<organism evidence="2 3">
    <name type="scientific">Flexistipes sinusarabici</name>
    <dbReference type="NCBI Taxonomy" id="2352"/>
    <lineage>
        <taxon>Bacteria</taxon>
        <taxon>Pseudomonadati</taxon>
        <taxon>Deferribacterota</taxon>
        <taxon>Deferribacteres</taxon>
        <taxon>Deferribacterales</taxon>
        <taxon>Flexistipitaceae</taxon>
        <taxon>Flexistipes</taxon>
    </lineage>
</organism>
<dbReference type="SUPFAM" id="SSF51905">
    <property type="entry name" value="FAD/NAD(P)-binding domain"/>
    <property type="match status" value="1"/>
</dbReference>
<gene>
    <name evidence="2" type="ORF">FXF49_12355</name>
</gene>
<dbReference type="EMBL" id="VSIV01000406">
    <property type="protein sequence ID" value="TYB32275.1"/>
    <property type="molecule type" value="Genomic_DNA"/>
</dbReference>
<comment type="caution">
    <text evidence="2">The sequence shown here is derived from an EMBL/GenBank/DDBJ whole genome shotgun (WGS) entry which is preliminary data.</text>
</comment>
<proteinExistence type="predicted"/>
<evidence type="ECO:0000313" key="3">
    <source>
        <dbReference type="Proteomes" id="UP000323337"/>
    </source>
</evidence>
<dbReference type="InterPro" id="IPR052745">
    <property type="entry name" value="G3P_Oxidase/Oxidoreductase"/>
</dbReference>
<evidence type="ECO:0000259" key="1">
    <source>
        <dbReference type="Pfam" id="PF01266"/>
    </source>
</evidence>
<dbReference type="InterPro" id="IPR036188">
    <property type="entry name" value="FAD/NAD-bd_sf"/>
</dbReference>
<dbReference type="RefSeq" id="WP_303702209.1">
    <property type="nucleotide sequence ID" value="NZ_VSIV01000406.1"/>
</dbReference>
<protein>
    <submittedName>
        <fullName evidence="2">FAD-dependent oxidoreductase</fullName>
    </submittedName>
</protein>